<protein>
    <recommendedName>
        <fullName evidence="3">YkgJ family cysteine cluster protein</fullName>
    </recommendedName>
</protein>
<gene>
    <name evidence="1" type="ORF">Dthio_PD1154</name>
</gene>
<proteinExistence type="predicted"/>
<dbReference type="AlphaFoldDB" id="D6SSZ9"/>
<keyword evidence="2" id="KW-1185">Reference proteome</keyword>
<comment type="caution">
    <text evidence="1">The sequence shown here is derived from an EMBL/GenBank/DDBJ whole genome shotgun (WGS) entry which is preliminary data.</text>
</comment>
<evidence type="ECO:0008006" key="3">
    <source>
        <dbReference type="Google" id="ProtNLM"/>
    </source>
</evidence>
<dbReference type="eggNOG" id="COG0727">
    <property type="taxonomic scope" value="Bacteria"/>
</dbReference>
<organism evidence="1 2">
    <name type="scientific">Desulfonatronospira thiodismutans ASO3-1</name>
    <dbReference type="NCBI Taxonomy" id="555779"/>
    <lineage>
        <taxon>Bacteria</taxon>
        <taxon>Pseudomonadati</taxon>
        <taxon>Thermodesulfobacteriota</taxon>
        <taxon>Desulfovibrionia</taxon>
        <taxon>Desulfovibrionales</taxon>
        <taxon>Desulfonatronovibrionaceae</taxon>
        <taxon>Desulfonatronospira</taxon>
    </lineage>
</organism>
<sequence>MSTQEYVCLRCSRVFPTCCRLSPGLEELCFPLSTQEKEGIQNHLQHSDFFVEQPNTADFIASVSRLLPDHQHKTRSIFALDTCHLRLKTLSDGKCILLQDDGCLLPRELRPFYCRLFPFWFLRGKLVFMTNSKCLAQHESSEVKNLLKLFRAEVSALQKDFNSMLRNLGLID</sequence>
<dbReference type="RefSeq" id="WP_008871164.1">
    <property type="nucleotide sequence ID" value="NZ_ACJN02000003.1"/>
</dbReference>
<evidence type="ECO:0000313" key="1">
    <source>
        <dbReference type="EMBL" id="EFI33815.1"/>
    </source>
</evidence>
<dbReference type="OrthoDB" id="275146at2"/>
<evidence type="ECO:0000313" key="2">
    <source>
        <dbReference type="Proteomes" id="UP000005496"/>
    </source>
</evidence>
<dbReference type="EMBL" id="ACJN02000003">
    <property type="protein sequence ID" value="EFI33815.1"/>
    <property type="molecule type" value="Genomic_DNA"/>
</dbReference>
<name>D6SSZ9_9BACT</name>
<accession>D6SSZ9</accession>
<dbReference type="Proteomes" id="UP000005496">
    <property type="component" value="Unassembled WGS sequence"/>
</dbReference>
<reference evidence="1" key="1">
    <citation type="submission" date="2010-05" db="EMBL/GenBank/DDBJ databases">
        <title>The draft genome of Desulfonatronospira thiodismutans ASO3-1.</title>
        <authorList>
            <consortium name="US DOE Joint Genome Institute (JGI-PGF)"/>
            <person name="Lucas S."/>
            <person name="Copeland A."/>
            <person name="Lapidus A."/>
            <person name="Cheng J.-F."/>
            <person name="Bruce D."/>
            <person name="Goodwin L."/>
            <person name="Pitluck S."/>
            <person name="Chertkov O."/>
            <person name="Brettin T."/>
            <person name="Detter J.C."/>
            <person name="Han C."/>
            <person name="Land M.L."/>
            <person name="Hauser L."/>
            <person name="Kyrpides N."/>
            <person name="Mikhailova N."/>
            <person name="Muyzer G."/>
            <person name="Woyke T."/>
        </authorList>
    </citation>
    <scope>NUCLEOTIDE SEQUENCE [LARGE SCALE GENOMIC DNA]</scope>
    <source>
        <strain evidence="1">ASO3-1</strain>
    </source>
</reference>